<sequence length="782" mass="85153">MDDQRRYRHRYAKLSLAAVLGLSWAAGAETGQAASEDERKVTINAENSHSTISEESRQVSTSEADPADAEITKDEAVEKLRTVLPALEEAEVQQIELHRDSGTLSGSGQLEWDVRWEYSEGSSSYGFSGIVNAVTGDVIRASILGPMNEDTKAYYPPDISEEEAAAKAEEVIKTAVPSVDIEQLKREGNTTTPLESLFGDVGYTMNYVPYINGVPASEQAIQVGINGAGEVTSFSNTTSPSAEYPESEPAVTKEEALSTFQDNVNIRLAYYTSPSRAEEEVFLGWGPAPANNPMYIDAAADEFLDRQGKPYEQTDRSFEELNAASTYEPLETGEDGSISESQAVSVVQQQMDKLKDREPEQASLRQQPDRDTSSWQLIWQGQQGTAGAIQTEVDAATGQILTINQFRAGAPQTGSGDGEGVSDEALKEEAVSILSALYPDASEQFKLADSSGSPVSAAQNMNRFMFQRFAGEIPVQNDHITITLNNSGELVEYRRNLTSNLEEKIEGLSDEIGEEAAAGKYSDSINASLSYQSFPVGTHAGSEETETKLVYQKQLSSQSVVSPVVNAQTGNWQSPVPAATGIPEENAPPAKDIQGHESADALQTLVKYNVLTPDAEGSIHPDETLTYGDWLHMAASAVSPRFDRSSYNANERRDVKEISTDSPSYAVVSFADEREWLDSSRDTVDPDSALTREQFVQSMVRILGYDQFATHMTDETPPFNDAQAITDTGSINAALQLNLIDSSRDAFGPEREVTRAQAAEHMINMADLQSSIDQDIDNPRTP</sequence>
<comment type="caution">
    <text evidence="5">The sequence shown here is derived from an EMBL/GenBank/DDBJ whole genome shotgun (WGS) entry which is preliminary data.</text>
</comment>
<dbReference type="EMBL" id="JBHUML010000005">
    <property type="protein sequence ID" value="MFD2706905.1"/>
    <property type="molecule type" value="Genomic_DNA"/>
</dbReference>
<keyword evidence="1 3" id="KW-0732">Signal</keyword>
<dbReference type="RefSeq" id="WP_380714205.1">
    <property type="nucleotide sequence ID" value="NZ_JBHUML010000005.1"/>
</dbReference>
<dbReference type="InterPro" id="IPR032599">
    <property type="entry name" value="YcdB/YcdC_rep_domain"/>
</dbReference>
<gene>
    <name evidence="5" type="ORF">ACFSUB_15695</name>
</gene>
<evidence type="ECO:0000313" key="5">
    <source>
        <dbReference type="EMBL" id="MFD2706905.1"/>
    </source>
</evidence>
<feature type="region of interest" description="Disordered" evidence="2">
    <location>
        <begin position="29"/>
        <end position="71"/>
    </location>
</feature>
<organism evidence="5 6">
    <name type="scientific">Salibacterium lacus</name>
    <dbReference type="NCBI Taxonomy" id="1898109"/>
    <lineage>
        <taxon>Bacteria</taxon>
        <taxon>Bacillati</taxon>
        <taxon>Bacillota</taxon>
        <taxon>Bacilli</taxon>
        <taxon>Bacillales</taxon>
        <taxon>Bacillaceae</taxon>
    </lineage>
</organism>
<dbReference type="PROSITE" id="PS51272">
    <property type="entry name" value="SLH"/>
    <property type="match status" value="1"/>
</dbReference>
<accession>A0ABW5T577</accession>
<proteinExistence type="predicted"/>
<dbReference type="Proteomes" id="UP001597520">
    <property type="component" value="Unassembled WGS sequence"/>
</dbReference>
<feature type="signal peptide" evidence="3">
    <location>
        <begin position="1"/>
        <end position="28"/>
    </location>
</feature>
<evidence type="ECO:0000256" key="2">
    <source>
        <dbReference type="SAM" id="MobiDB-lite"/>
    </source>
</evidence>
<protein>
    <submittedName>
        <fullName evidence="5">YcdB/YcdC domain-containing protein</fullName>
    </submittedName>
</protein>
<feature type="domain" description="SLH" evidence="4">
    <location>
        <begin position="714"/>
        <end position="776"/>
    </location>
</feature>
<keyword evidence="6" id="KW-1185">Reference proteome</keyword>
<dbReference type="Pfam" id="PF16244">
    <property type="entry name" value="DUF4901"/>
    <property type="match status" value="1"/>
</dbReference>
<dbReference type="InterPro" id="IPR001119">
    <property type="entry name" value="SLH_dom"/>
</dbReference>
<feature type="region of interest" description="Disordered" evidence="2">
    <location>
        <begin position="349"/>
        <end position="373"/>
    </location>
</feature>
<evidence type="ECO:0000313" key="6">
    <source>
        <dbReference type="Proteomes" id="UP001597520"/>
    </source>
</evidence>
<evidence type="ECO:0000256" key="1">
    <source>
        <dbReference type="ARBA" id="ARBA00022729"/>
    </source>
</evidence>
<name>A0ABW5T577_9BACI</name>
<evidence type="ECO:0000259" key="4">
    <source>
        <dbReference type="PROSITE" id="PS51272"/>
    </source>
</evidence>
<feature type="chain" id="PRO_5047502797" evidence="3">
    <location>
        <begin position="29"/>
        <end position="782"/>
    </location>
</feature>
<evidence type="ECO:0000256" key="3">
    <source>
        <dbReference type="SAM" id="SignalP"/>
    </source>
</evidence>
<dbReference type="Pfam" id="PF00395">
    <property type="entry name" value="SLH"/>
    <property type="match status" value="2"/>
</dbReference>
<reference evidence="6" key="1">
    <citation type="journal article" date="2019" name="Int. J. Syst. Evol. Microbiol.">
        <title>The Global Catalogue of Microorganisms (GCM) 10K type strain sequencing project: providing services to taxonomists for standard genome sequencing and annotation.</title>
        <authorList>
            <consortium name="The Broad Institute Genomics Platform"/>
            <consortium name="The Broad Institute Genome Sequencing Center for Infectious Disease"/>
            <person name="Wu L."/>
            <person name="Ma J."/>
        </authorList>
    </citation>
    <scope>NUCLEOTIDE SEQUENCE [LARGE SCALE GENOMIC DNA]</scope>
    <source>
        <strain evidence="6">KCTC 33792</strain>
    </source>
</reference>